<comment type="caution">
    <text evidence="1">The sequence shown here is derived from an EMBL/GenBank/DDBJ whole genome shotgun (WGS) entry which is preliminary data.</text>
</comment>
<gene>
    <name evidence="1" type="ORF">CUNI_LOCUS8153</name>
</gene>
<accession>A0A8S3Z3M2</accession>
<dbReference type="Proteomes" id="UP000678393">
    <property type="component" value="Unassembled WGS sequence"/>
</dbReference>
<sequence>SSVSSPVGHNQNWSGCNSHCSCRCWSAVSSACFVLMAVNISDHMPVDCFSGYNAGCLVPAGLSS</sequence>
<keyword evidence="2" id="KW-1185">Reference proteome</keyword>
<protein>
    <submittedName>
        <fullName evidence="1">Uncharacterized protein</fullName>
    </submittedName>
</protein>
<feature type="non-terminal residue" evidence="1">
    <location>
        <position position="64"/>
    </location>
</feature>
<reference evidence="1" key="1">
    <citation type="submission" date="2021-04" db="EMBL/GenBank/DDBJ databases">
        <authorList>
            <consortium name="Molecular Ecology Group"/>
        </authorList>
    </citation>
    <scope>NUCLEOTIDE SEQUENCE</scope>
</reference>
<feature type="non-terminal residue" evidence="1">
    <location>
        <position position="1"/>
    </location>
</feature>
<dbReference type="EMBL" id="CAJHNH020001328">
    <property type="protein sequence ID" value="CAG5122595.1"/>
    <property type="molecule type" value="Genomic_DNA"/>
</dbReference>
<name>A0A8S3Z3M2_9EUPU</name>
<evidence type="ECO:0000313" key="1">
    <source>
        <dbReference type="EMBL" id="CAG5122595.1"/>
    </source>
</evidence>
<organism evidence="1 2">
    <name type="scientific">Candidula unifasciata</name>
    <dbReference type="NCBI Taxonomy" id="100452"/>
    <lineage>
        <taxon>Eukaryota</taxon>
        <taxon>Metazoa</taxon>
        <taxon>Spiralia</taxon>
        <taxon>Lophotrochozoa</taxon>
        <taxon>Mollusca</taxon>
        <taxon>Gastropoda</taxon>
        <taxon>Heterobranchia</taxon>
        <taxon>Euthyneura</taxon>
        <taxon>Panpulmonata</taxon>
        <taxon>Eupulmonata</taxon>
        <taxon>Stylommatophora</taxon>
        <taxon>Helicina</taxon>
        <taxon>Helicoidea</taxon>
        <taxon>Geomitridae</taxon>
        <taxon>Candidula</taxon>
    </lineage>
</organism>
<evidence type="ECO:0000313" key="2">
    <source>
        <dbReference type="Proteomes" id="UP000678393"/>
    </source>
</evidence>
<proteinExistence type="predicted"/>
<dbReference type="AlphaFoldDB" id="A0A8S3Z3M2"/>